<dbReference type="Gene3D" id="3.30.70.100">
    <property type="match status" value="1"/>
</dbReference>
<dbReference type="RefSeq" id="WP_136960806.1">
    <property type="nucleotide sequence ID" value="NZ_CP039690.1"/>
</dbReference>
<protein>
    <recommendedName>
        <fullName evidence="3">NIPSNAP family protein</fullName>
    </recommendedName>
</protein>
<evidence type="ECO:0000313" key="1">
    <source>
        <dbReference type="EMBL" id="QCI65359.1"/>
    </source>
</evidence>
<proteinExistence type="predicted"/>
<dbReference type="Proteomes" id="UP000298781">
    <property type="component" value="Chromosome"/>
</dbReference>
<name>A0A4D7AWB5_9HYPH</name>
<dbReference type="OrthoDB" id="8111399at2"/>
<gene>
    <name evidence="1" type="ORF">E8M01_14755</name>
</gene>
<evidence type="ECO:0008006" key="3">
    <source>
        <dbReference type="Google" id="ProtNLM"/>
    </source>
</evidence>
<dbReference type="AlphaFoldDB" id="A0A4D7AWB5"/>
<sequence length="225" mass="25196">MQIYFHETLDPVRALGAHSRYLDQLGEIVHREGNAEGSAGGELIAMWIPIFLTGHWPQMVSFWQGPGSWAGFGAHFDSHQDLFHKPLERWYGERSGGFDRVLVGTDYTPTREALIGRGQRAPVVLHQTIRLKPGGGAGYLARLGEARQAIGTAYGFSLLGAYEVAFRNGGEVILVWSFPNVLALTRAESRPEDFPEWAAWIRQSREHEQDHVGVVMRPTAWSFVK</sequence>
<dbReference type="KEGG" id="pstg:E8M01_14755"/>
<dbReference type="EMBL" id="CP039690">
    <property type="protein sequence ID" value="QCI65359.1"/>
    <property type="molecule type" value="Genomic_DNA"/>
</dbReference>
<accession>A0A4D7AWB5</accession>
<keyword evidence="2" id="KW-1185">Reference proteome</keyword>
<organism evidence="1 2">
    <name type="scientific">Phreatobacter stygius</name>
    <dbReference type="NCBI Taxonomy" id="1940610"/>
    <lineage>
        <taxon>Bacteria</taxon>
        <taxon>Pseudomonadati</taxon>
        <taxon>Pseudomonadota</taxon>
        <taxon>Alphaproteobacteria</taxon>
        <taxon>Hyphomicrobiales</taxon>
        <taxon>Phreatobacteraceae</taxon>
        <taxon>Phreatobacter</taxon>
    </lineage>
</organism>
<reference evidence="1 2" key="1">
    <citation type="submission" date="2019-04" db="EMBL/GenBank/DDBJ databases">
        <title>Phreatobacter aquaticus sp. nov.</title>
        <authorList>
            <person name="Choi A."/>
        </authorList>
    </citation>
    <scope>NUCLEOTIDE SEQUENCE [LARGE SCALE GENOMIC DNA]</scope>
    <source>
        <strain evidence="1 2">KCTC 52518</strain>
    </source>
</reference>
<evidence type="ECO:0000313" key="2">
    <source>
        <dbReference type="Proteomes" id="UP000298781"/>
    </source>
</evidence>